<dbReference type="InterPro" id="IPR001647">
    <property type="entry name" value="HTH_TetR"/>
</dbReference>
<dbReference type="GO" id="GO:0003700">
    <property type="term" value="F:DNA-binding transcription factor activity"/>
    <property type="evidence" value="ECO:0007669"/>
    <property type="project" value="TreeGrafter"/>
</dbReference>
<feature type="DNA-binding region" description="H-T-H motif" evidence="4">
    <location>
        <begin position="44"/>
        <end position="63"/>
    </location>
</feature>
<dbReference type="PANTHER" id="PTHR30055:SF234">
    <property type="entry name" value="HTH-TYPE TRANSCRIPTIONAL REGULATOR BETI"/>
    <property type="match status" value="1"/>
</dbReference>
<reference evidence="6" key="1">
    <citation type="submission" date="2024-05" db="EMBL/GenBank/DDBJ databases">
        <title>Draft genome assemblies of 36 bacteria isolated from hibernating arctic ground squirrels.</title>
        <authorList>
            <person name="McKee H."/>
            <person name="Mullen L."/>
            <person name="Drown D.M."/>
            <person name="Duddleston K.N."/>
        </authorList>
    </citation>
    <scope>NUCLEOTIDE SEQUENCE</scope>
    <source>
        <strain evidence="6">AR004</strain>
    </source>
</reference>
<sequence length="237" mass="24740">MTLPPAIGAASAAGLRATNARRTREAIQASALRLAAERGYEATTVEDVAADAGVSRRTVFNYFPTKADLILRAPQVPPQAEIEAFVASDGELLPDLLQLITHAVAPMGSDAEEFQRLRRVLRDTPSIVPELQSRVRLVHSVVRAALARRLGADLGSPQVIAAAALAITLYRAAYELWAGDGGDPGADATCDGTAPSSFPASAAPGTLAEALDLVTASLRGIFDNPKAPAAATRKDHA</sequence>
<dbReference type="GO" id="GO:0000976">
    <property type="term" value="F:transcription cis-regulatory region binding"/>
    <property type="evidence" value="ECO:0007669"/>
    <property type="project" value="TreeGrafter"/>
</dbReference>
<dbReference type="Pfam" id="PF17754">
    <property type="entry name" value="TetR_C_14"/>
    <property type="match status" value="1"/>
</dbReference>
<evidence type="ECO:0000256" key="4">
    <source>
        <dbReference type="PROSITE-ProRule" id="PRU00335"/>
    </source>
</evidence>
<keyword evidence="3" id="KW-0804">Transcription</keyword>
<dbReference type="AlphaFoldDB" id="A0AAU8MYX5"/>
<proteinExistence type="predicted"/>
<gene>
    <name evidence="6" type="ORF">ABXS69_06015</name>
</gene>
<dbReference type="InterPro" id="IPR009057">
    <property type="entry name" value="Homeodomain-like_sf"/>
</dbReference>
<evidence type="ECO:0000256" key="2">
    <source>
        <dbReference type="ARBA" id="ARBA00023125"/>
    </source>
</evidence>
<dbReference type="Pfam" id="PF00440">
    <property type="entry name" value="TetR_N"/>
    <property type="match status" value="1"/>
</dbReference>
<evidence type="ECO:0000256" key="3">
    <source>
        <dbReference type="ARBA" id="ARBA00023163"/>
    </source>
</evidence>
<dbReference type="InterPro" id="IPR050109">
    <property type="entry name" value="HTH-type_TetR-like_transc_reg"/>
</dbReference>
<dbReference type="EMBL" id="CP159989">
    <property type="protein sequence ID" value="XCP81599.1"/>
    <property type="molecule type" value="Genomic_DNA"/>
</dbReference>
<dbReference type="PROSITE" id="PS50977">
    <property type="entry name" value="HTH_TETR_2"/>
    <property type="match status" value="1"/>
</dbReference>
<dbReference type="PROSITE" id="PS01081">
    <property type="entry name" value="HTH_TETR_1"/>
    <property type="match status" value="1"/>
</dbReference>
<evidence type="ECO:0000313" key="6">
    <source>
        <dbReference type="EMBL" id="XCP81599.1"/>
    </source>
</evidence>
<dbReference type="SUPFAM" id="SSF46689">
    <property type="entry name" value="Homeodomain-like"/>
    <property type="match status" value="1"/>
</dbReference>
<dbReference type="RefSeq" id="WP_366179861.1">
    <property type="nucleotide sequence ID" value="NZ_CP159989.1"/>
</dbReference>
<dbReference type="Gene3D" id="1.10.357.10">
    <property type="entry name" value="Tetracycline Repressor, domain 2"/>
    <property type="match status" value="1"/>
</dbReference>
<keyword evidence="1" id="KW-0805">Transcription regulation</keyword>
<dbReference type="InterPro" id="IPR023772">
    <property type="entry name" value="DNA-bd_HTH_TetR-type_CS"/>
</dbReference>
<evidence type="ECO:0000256" key="1">
    <source>
        <dbReference type="ARBA" id="ARBA00023015"/>
    </source>
</evidence>
<dbReference type="InterPro" id="IPR041347">
    <property type="entry name" value="MftR_C"/>
</dbReference>
<dbReference type="PRINTS" id="PR00455">
    <property type="entry name" value="HTHTETR"/>
</dbReference>
<evidence type="ECO:0000259" key="5">
    <source>
        <dbReference type="PROSITE" id="PS50977"/>
    </source>
</evidence>
<name>A0AAU8MYX5_9ACTO</name>
<protein>
    <submittedName>
        <fullName evidence="6">TetR family transcriptional regulator</fullName>
    </submittedName>
</protein>
<dbReference type="PANTHER" id="PTHR30055">
    <property type="entry name" value="HTH-TYPE TRANSCRIPTIONAL REGULATOR RUTR"/>
    <property type="match status" value="1"/>
</dbReference>
<accession>A0AAU8MYX5</accession>
<organism evidence="6">
    <name type="scientific">Actinomyces timonensis</name>
    <dbReference type="NCBI Taxonomy" id="1288391"/>
    <lineage>
        <taxon>Bacteria</taxon>
        <taxon>Bacillati</taxon>
        <taxon>Actinomycetota</taxon>
        <taxon>Actinomycetes</taxon>
        <taxon>Actinomycetales</taxon>
        <taxon>Actinomycetaceae</taxon>
        <taxon>Actinomyces</taxon>
    </lineage>
</organism>
<feature type="domain" description="HTH tetR-type" evidence="5">
    <location>
        <begin position="21"/>
        <end position="81"/>
    </location>
</feature>
<keyword evidence="2 4" id="KW-0238">DNA-binding</keyword>